<keyword evidence="4" id="KW-0498">Mitosis</keyword>
<gene>
    <name evidence="8" type="ORF">APHIGO_LOCUS9158</name>
</gene>
<dbReference type="EMBL" id="OU899036">
    <property type="protein sequence ID" value="CAH1732707.1"/>
    <property type="molecule type" value="Genomic_DNA"/>
</dbReference>
<dbReference type="Pfam" id="PF03256">
    <property type="entry name" value="ANAPC10"/>
    <property type="match status" value="1"/>
</dbReference>
<dbReference type="PIRSF" id="PIRSF028841">
    <property type="entry name" value="APC10_sub"/>
    <property type="match status" value="1"/>
</dbReference>
<reference evidence="8" key="1">
    <citation type="submission" date="2022-02" db="EMBL/GenBank/DDBJ databases">
        <authorList>
            <person name="King R."/>
        </authorList>
    </citation>
    <scope>NUCLEOTIDE SEQUENCE</scope>
</reference>
<evidence type="ECO:0000256" key="1">
    <source>
        <dbReference type="ARBA" id="ARBA00006762"/>
    </source>
</evidence>
<dbReference type="InterPro" id="IPR008979">
    <property type="entry name" value="Galactose-bd-like_sf"/>
</dbReference>
<dbReference type="PANTHER" id="PTHR12936">
    <property type="entry name" value="ANAPHASE-PROMOTING COMPLEX 10"/>
    <property type="match status" value="1"/>
</dbReference>
<feature type="domain" description="DOC" evidence="7">
    <location>
        <begin position="1"/>
        <end position="159"/>
    </location>
</feature>
<dbReference type="InterPro" id="IPR016901">
    <property type="entry name" value="APC10/Doc1"/>
</dbReference>
<dbReference type="SUPFAM" id="SSF49785">
    <property type="entry name" value="Galactose-binding domain-like"/>
    <property type="match status" value="1"/>
</dbReference>
<keyword evidence="3" id="KW-0132">Cell division</keyword>
<evidence type="ECO:0000256" key="5">
    <source>
        <dbReference type="ARBA" id="ARBA00022786"/>
    </source>
</evidence>
<accession>A0A9P0J9W3</accession>
<dbReference type="GO" id="GO:0005680">
    <property type="term" value="C:anaphase-promoting complex"/>
    <property type="evidence" value="ECO:0007669"/>
    <property type="project" value="InterPro"/>
</dbReference>
<dbReference type="GO" id="GO:0070979">
    <property type="term" value="P:protein K11-linked ubiquitination"/>
    <property type="evidence" value="ECO:0007669"/>
    <property type="project" value="TreeGrafter"/>
</dbReference>
<evidence type="ECO:0000259" key="7">
    <source>
        <dbReference type="PROSITE" id="PS51284"/>
    </source>
</evidence>
<keyword evidence="5" id="KW-0833">Ubl conjugation pathway</keyword>
<name>A0A9P0J9W3_APHGO</name>
<evidence type="ECO:0000256" key="3">
    <source>
        <dbReference type="ARBA" id="ARBA00022618"/>
    </source>
</evidence>
<comment type="similarity">
    <text evidence="1">Belongs to the APC10 family.</text>
</comment>
<dbReference type="PANTHER" id="PTHR12936:SF0">
    <property type="entry name" value="ANAPHASE-PROMOTING COMPLEX SUBUNIT 10"/>
    <property type="match status" value="1"/>
</dbReference>
<evidence type="ECO:0000313" key="9">
    <source>
        <dbReference type="Proteomes" id="UP001154329"/>
    </source>
</evidence>
<proteinExistence type="inferred from homology"/>
<dbReference type="SMART" id="SM01337">
    <property type="entry name" value="APC10"/>
    <property type="match status" value="1"/>
</dbReference>
<dbReference type="InterPro" id="IPR004939">
    <property type="entry name" value="APC_su10/DOC_dom"/>
</dbReference>
<dbReference type="AlphaFoldDB" id="A0A9P0J9W3"/>
<evidence type="ECO:0000256" key="4">
    <source>
        <dbReference type="ARBA" id="ARBA00022776"/>
    </source>
</evidence>
<reference evidence="8" key="2">
    <citation type="submission" date="2022-10" db="EMBL/GenBank/DDBJ databases">
        <authorList>
            <consortium name="ENA_rothamsted_submissions"/>
            <consortium name="culmorum"/>
            <person name="King R."/>
        </authorList>
    </citation>
    <scope>NUCLEOTIDE SEQUENCE</scope>
</reference>
<dbReference type="PROSITE" id="PS51284">
    <property type="entry name" value="DOC"/>
    <property type="match status" value="1"/>
</dbReference>
<dbReference type="Gene3D" id="2.60.120.260">
    <property type="entry name" value="Galactose-binding domain-like"/>
    <property type="match status" value="1"/>
</dbReference>
<dbReference type="GO" id="GO:0031145">
    <property type="term" value="P:anaphase-promoting complex-dependent catabolic process"/>
    <property type="evidence" value="ECO:0007669"/>
    <property type="project" value="InterPro"/>
</dbReference>
<evidence type="ECO:0000256" key="2">
    <source>
        <dbReference type="ARBA" id="ARBA00013927"/>
    </source>
</evidence>
<keyword evidence="6" id="KW-0131">Cell cycle</keyword>
<evidence type="ECO:0000256" key="6">
    <source>
        <dbReference type="ARBA" id="ARBA00023306"/>
    </source>
</evidence>
<dbReference type="Proteomes" id="UP001154329">
    <property type="component" value="Chromosome 3"/>
</dbReference>
<protein>
    <recommendedName>
        <fullName evidence="2">Anaphase-promoting complex subunit 10</fullName>
    </recommendedName>
</protein>
<evidence type="ECO:0000313" key="8">
    <source>
        <dbReference type="EMBL" id="CAH1732707.1"/>
    </source>
</evidence>
<keyword evidence="9" id="KW-1185">Reference proteome</keyword>
<dbReference type="GO" id="GO:0051301">
    <property type="term" value="P:cell division"/>
    <property type="evidence" value="ECO:0007669"/>
    <property type="project" value="UniProtKB-KW"/>
</dbReference>
<organism evidence="8 9">
    <name type="scientific">Aphis gossypii</name>
    <name type="common">Cotton aphid</name>
    <dbReference type="NCBI Taxonomy" id="80765"/>
    <lineage>
        <taxon>Eukaryota</taxon>
        <taxon>Metazoa</taxon>
        <taxon>Ecdysozoa</taxon>
        <taxon>Arthropoda</taxon>
        <taxon>Hexapoda</taxon>
        <taxon>Insecta</taxon>
        <taxon>Pterygota</taxon>
        <taxon>Neoptera</taxon>
        <taxon>Paraneoptera</taxon>
        <taxon>Hemiptera</taxon>
        <taxon>Sternorrhyncha</taxon>
        <taxon>Aphidomorpha</taxon>
        <taxon>Aphidoidea</taxon>
        <taxon>Aphididae</taxon>
        <taxon>Aphidini</taxon>
        <taxon>Aphis</taxon>
        <taxon>Aphis</taxon>
    </lineage>
</organism>
<sequence length="159" mass="18706">MKDIRAGKEREVGSKATWSVSSWIPGHGVRLLSGNNKNTYWKSCGTFPHLVNIQFRNETVISHVYIYVDYALDKCYTPSIISIRTGSNFDDLEEYKLIELVRRRYWIKIRIPDPLKINLLQIAVLKTNDDCDDCIIRLIKIHSPTPKFYRTYNILKLWR</sequence>